<dbReference type="EMBL" id="JAPVEA010000008">
    <property type="protein sequence ID" value="KAJ5438960.1"/>
    <property type="molecule type" value="Genomic_DNA"/>
</dbReference>
<sequence>MRLEYDVVRFTVIPDQGTQVWAQIPVDTIFEESSYQLESNSDAINIEINISLLNRALRSTFGASSSQLRLTKKDKIPLLALTILTTEWTEGNMALATDETTDPSHTTGPSAQNEVVGDRRARERETWITQEVPIKILHEDVVESLHEPHCPDPDVYIILPNLMQLKSISDRFTKLASSDSKGRQSGIVVADPAASTTGATALSTNTAPKLELSANMHGKLRLAIATDDLRIASVWSGLVNPPLDPAHITQDQASQLPSERMREAGDDDEAGWAKVRIDGKDWGRVLSVGRLSPKVVACELTCVIMNEPLKVSGLVANSTGFINETALVLYVYLPGSWNGEESCLTVSSFVSAFCNPQGIY</sequence>
<keyword evidence="3" id="KW-0539">Nucleus</keyword>
<name>A0AAD6BYW1_9EURO</name>
<dbReference type="RefSeq" id="XP_056762189.1">
    <property type="nucleotide sequence ID" value="XM_056913340.1"/>
</dbReference>
<dbReference type="InterPro" id="IPR007150">
    <property type="entry name" value="HUS1/Mec3"/>
</dbReference>
<gene>
    <name evidence="6" type="ORF">N7458_009958</name>
</gene>
<evidence type="ECO:0000313" key="6">
    <source>
        <dbReference type="EMBL" id="KAJ5438960.1"/>
    </source>
</evidence>
<dbReference type="AlphaFoldDB" id="A0AAD6BYW1"/>
<comment type="caution">
    <text evidence="6">The sequence shown here is derived from an EMBL/GenBank/DDBJ whole genome shotgun (WGS) entry which is preliminary data.</text>
</comment>
<dbReference type="Gene3D" id="3.70.10.10">
    <property type="match status" value="1"/>
</dbReference>
<feature type="region of interest" description="Disordered" evidence="5">
    <location>
        <begin position="246"/>
        <end position="268"/>
    </location>
</feature>
<dbReference type="Proteomes" id="UP001213681">
    <property type="component" value="Unassembled WGS sequence"/>
</dbReference>
<reference evidence="6" key="2">
    <citation type="journal article" date="2023" name="IMA Fungus">
        <title>Comparative genomic study of the Penicillium genus elucidates a diverse pangenome and 15 lateral gene transfer events.</title>
        <authorList>
            <person name="Petersen C."/>
            <person name="Sorensen T."/>
            <person name="Nielsen M.R."/>
            <person name="Sondergaard T.E."/>
            <person name="Sorensen J.L."/>
            <person name="Fitzpatrick D.A."/>
            <person name="Frisvad J.C."/>
            <person name="Nielsen K.L."/>
        </authorList>
    </citation>
    <scope>NUCLEOTIDE SEQUENCE</scope>
    <source>
        <strain evidence="6">IBT 16125</strain>
    </source>
</reference>
<evidence type="ECO:0000256" key="2">
    <source>
        <dbReference type="ARBA" id="ARBA00005563"/>
    </source>
</evidence>
<dbReference type="Pfam" id="PF04005">
    <property type="entry name" value="Hus1"/>
    <property type="match status" value="1"/>
</dbReference>
<dbReference type="GeneID" id="81603583"/>
<evidence type="ECO:0000313" key="7">
    <source>
        <dbReference type="Proteomes" id="UP001213681"/>
    </source>
</evidence>
<dbReference type="GO" id="GO:0031573">
    <property type="term" value="P:mitotic intra-S DNA damage checkpoint signaling"/>
    <property type="evidence" value="ECO:0007669"/>
    <property type="project" value="TreeGrafter"/>
</dbReference>
<organism evidence="6 7">
    <name type="scientific">Penicillium daleae</name>
    <dbReference type="NCBI Taxonomy" id="63821"/>
    <lineage>
        <taxon>Eukaryota</taxon>
        <taxon>Fungi</taxon>
        <taxon>Dikarya</taxon>
        <taxon>Ascomycota</taxon>
        <taxon>Pezizomycotina</taxon>
        <taxon>Eurotiomycetes</taxon>
        <taxon>Eurotiomycetidae</taxon>
        <taxon>Eurotiales</taxon>
        <taxon>Aspergillaceae</taxon>
        <taxon>Penicillium</taxon>
    </lineage>
</organism>
<evidence type="ECO:0000256" key="3">
    <source>
        <dbReference type="ARBA" id="ARBA00023242"/>
    </source>
</evidence>
<dbReference type="GO" id="GO:0000723">
    <property type="term" value="P:telomere maintenance"/>
    <property type="evidence" value="ECO:0007669"/>
    <property type="project" value="TreeGrafter"/>
</dbReference>
<dbReference type="GO" id="GO:0035861">
    <property type="term" value="C:site of double-strand break"/>
    <property type="evidence" value="ECO:0007669"/>
    <property type="project" value="TreeGrafter"/>
</dbReference>
<dbReference type="PANTHER" id="PTHR12900:SF0">
    <property type="entry name" value="CHECKPOINT PROTEIN"/>
    <property type="match status" value="1"/>
</dbReference>
<dbReference type="PIRSF" id="PIRSF011312">
    <property type="entry name" value="Cell_cycle_HUS1"/>
    <property type="match status" value="1"/>
</dbReference>
<dbReference type="GO" id="GO:0044778">
    <property type="term" value="P:meiotic DNA integrity checkpoint signaling"/>
    <property type="evidence" value="ECO:0007669"/>
    <property type="project" value="TreeGrafter"/>
</dbReference>
<evidence type="ECO:0000256" key="5">
    <source>
        <dbReference type="SAM" id="MobiDB-lite"/>
    </source>
</evidence>
<protein>
    <recommendedName>
        <fullName evidence="4">Checkpoint protein</fullName>
    </recommendedName>
</protein>
<dbReference type="GO" id="GO:0005730">
    <property type="term" value="C:nucleolus"/>
    <property type="evidence" value="ECO:0007669"/>
    <property type="project" value="InterPro"/>
</dbReference>
<comment type="subcellular location">
    <subcellularLocation>
        <location evidence="1">Nucleus</location>
    </subcellularLocation>
</comment>
<accession>A0AAD6BYW1</accession>
<dbReference type="GO" id="GO:0030896">
    <property type="term" value="C:checkpoint clamp complex"/>
    <property type="evidence" value="ECO:0007669"/>
    <property type="project" value="InterPro"/>
</dbReference>
<comment type="similarity">
    <text evidence="2 4">Belongs to the HUS1 family.</text>
</comment>
<feature type="compositionally biased region" description="Polar residues" evidence="5">
    <location>
        <begin position="103"/>
        <end position="113"/>
    </location>
</feature>
<feature type="region of interest" description="Disordered" evidence="5">
    <location>
        <begin position="98"/>
        <end position="119"/>
    </location>
</feature>
<dbReference type="GO" id="GO:0000724">
    <property type="term" value="P:double-strand break repair via homologous recombination"/>
    <property type="evidence" value="ECO:0007669"/>
    <property type="project" value="TreeGrafter"/>
</dbReference>
<dbReference type="GO" id="GO:0033314">
    <property type="term" value="P:mitotic DNA replication checkpoint signaling"/>
    <property type="evidence" value="ECO:0007669"/>
    <property type="project" value="TreeGrafter"/>
</dbReference>
<evidence type="ECO:0000256" key="1">
    <source>
        <dbReference type="ARBA" id="ARBA00004123"/>
    </source>
</evidence>
<proteinExistence type="inferred from homology"/>
<evidence type="ECO:0000256" key="4">
    <source>
        <dbReference type="PIRNR" id="PIRNR011312"/>
    </source>
</evidence>
<dbReference type="GO" id="GO:0006289">
    <property type="term" value="P:nucleotide-excision repair"/>
    <property type="evidence" value="ECO:0007669"/>
    <property type="project" value="TreeGrafter"/>
</dbReference>
<reference evidence="6" key="1">
    <citation type="submission" date="2022-12" db="EMBL/GenBank/DDBJ databases">
        <authorList>
            <person name="Petersen C."/>
        </authorList>
    </citation>
    <scope>NUCLEOTIDE SEQUENCE</scope>
    <source>
        <strain evidence="6">IBT 16125</strain>
    </source>
</reference>
<keyword evidence="7" id="KW-1185">Reference proteome</keyword>
<dbReference type="InterPro" id="IPR016580">
    <property type="entry name" value="HUS1"/>
</dbReference>
<dbReference type="PANTHER" id="PTHR12900">
    <property type="entry name" value="MITOTIC AND DNA DAMAGE CHECKPOINT PROTEIN HUS1"/>
    <property type="match status" value="1"/>
</dbReference>